<proteinExistence type="predicted"/>
<dbReference type="Gene3D" id="1.10.150.130">
    <property type="match status" value="1"/>
</dbReference>
<comment type="caution">
    <text evidence="4">The sequence shown here is derived from an EMBL/GenBank/DDBJ whole genome shotgun (WGS) entry which is preliminary data.</text>
</comment>
<evidence type="ECO:0000256" key="2">
    <source>
        <dbReference type="ARBA" id="ARBA00023172"/>
    </source>
</evidence>
<dbReference type="InterPro" id="IPR010998">
    <property type="entry name" value="Integrase_recombinase_N"/>
</dbReference>
<dbReference type="InParanoid" id="A0A409YQ34"/>
<dbReference type="GO" id="GO:0003677">
    <property type="term" value="F:DNA binding"/>
    <property type="evidence" value="ECO:0007669"/>
    <property type="project" value="UniProtKB-KW"/>
</dbReference>
<feature type="compositionally biased region" description="Low complexity" evidence="3">
    <location>
        <begin position="1130"/>
        <end position="1140"/>
    </location>
</feature>
<dbReference type="Proteomes" id="UP000284842">
    <property type="component" value="Unassembled WGS sequence"/>
</dbReference>
<sequence>MVQTQPAQNSGPRTHSSPAVIEALKNLPLRERLLRNKKIDSNNERRASQNVDFLMGLVNNEPSDFESEITILPEEMNRLLLPGAFKDYADVVTQRVKDWVAEQSKNLPQPSGGSGKRPAVDSDDDSPVSKKVKLFSRAPLVDYDPTENPKLTFQHIWFVTEASGKIPLPWFRPSSIEKLNFNSMQPSWTSACFLTTPDGTQKKFSVFDVEKILGMKTEASLFPKETDIPFADWLIASRYRYDFEVARAEWDAKHNGEEPDYSHADDLGLHFDFFENQKDAQVTYDFWKEEEATIRRSKVHGFRTNKDQLRGVFSMAKFKYEDSLKRRSEDDALLSRIAGLEKLLQQGSSRSGSGSGQSSQGQSKQSFRSSNSSSQSSPACLFCGETGHRFHDHPKEKTKFSDGKPFWATYDAGTRRLLTPEGREICISFNIKGRPACKSGHQGEKSHVWDADTLSLFLEASLSPSLIYADFSSTIVERPPVPSSTLFPHSLYDKIVTPYSADAFESYLNSLNIAHKYPLLCENLRKGFPLGNMPEITQTHIFPNHFSVLGHEEVIDSYLKEEVECGRLDGPFSKELVEGILRGPFFSSPLLIVSQPQGPNLPDKIRVCRHLSKEDAKRDIPSVNSYIVKDDFPTRFDTATKVAKMIALAPPGTEACTLDIEKFHRTCPALPHHKPWLVVQGRSGEFYIDHCLPFGAACASSNAGMIANALVDIWTELGYKPVLKYEDDIQVFRTQSSSTSNQYDYGFQEVVRSVEPLGVPWHPTKGTLTFTSKPVFLGLLWDIPERTVSLPEEKRVKFLFRATNFLSRFVSSPCNLKDVERLHGSLCYIAFVFPEGRSRLPSLSNFAASFNNSEFSSRFPPRSVISDVRWWISRLSTSGHSRPLVPPGPRVDFNIYVDASTDWGIGISIRGRWMVFRLTQDWKSRASNRDICWLECLAVEFVVYVLEAEGLENCSVMVRSDNMGTIGAVHKGRSRNPHINLCMRRIFSTLYLEAVSVALRFTTHLLSPCLLNFSNSSLFISNMSKDFSDSSSHVNSPSANNEPAFLTSANVPSEPQPSYVSPYGRLARSSPYTRAGTLSRSGQQPPGLSLRSATRGVVTPAQSITASSASMQNTVPSYASPYVRNRSRFPSNPSPLSVTPPTNPTPPPTAPSPVSIQPVPVKPVRPISSFQPTFVNNSFILPPSSKSSSGMAAVSKGKGDELTASQLRPKVLAKDRLAEWTTPFGIKRREEASLGFLPAHAVDKSYSLVVDSLEESSRTTYGAGLLRFTQFCDDHDVAEEKRMPAHPDLVSAFVASAAGAVSGSTIKAWLSGLRAWHIFNKAPWKEDDFLSLVRTASKKVGVAKKRPLRAPVSLAHLKTLLDSLDIVVCREDAAIWACATTTFFGCRRLGETTLTSPPFNAYRHVSRGGDISSRCGEGSIVVDSVCIHLPWTKTTKDLGGKIILTRRNDRFCPVFALRNHFELNAIKDNEDGKTISLFAFRDHDGEFRQMYKEEFLDKVQTVWKTAPELDQVSGHSFRIGGAVALLMAGVAPEVVAATGGWTSMAFLLYWRKLEILVPQFTAKAYGGKDSDWAEVKSKLDRFKKNSGLSALVVEAAENA</sequence>
<evidence type="ECO:0000313" key="5">
    <source>
        <dbReference type="Proteomes" id="UP000284842"/>
    </source>
</evidence>
<accession>A0A409YQ34</accession>
<dbReference type="STRING" id="181874.A0A409YQ34"/>
<dbReference type="InterPro" id="IPR013762">
    <property type="entry name" value="Integrase-like_cat_sf"/>
</dbReference>
<gene>
    <name evidence="4" type="ORF">CVT24_010092</name>
</gene>
<dbReference type="SUPFAM" id="SSF56349">
    <property type="entry name" value="DNA breaking-rejoining enzymes"/>
    <property type="match status" value="1"/>
</dbReference>
<feature type="region of interest" description="Disordered" evidence="3">
    <location>
        <begin position="345"/>
        <end position="376"/>
    </location>
</feature>
<dbReference type="GO" id="GO:0006310">
    <property type="term" value="P:DNA recombination"/>
    <property type="evidence" value="ECO:0007669"/>
    <property type="project" value="UniProtKB-KW"/>
</dbReference>
<dbReference type="GO" id="GO:0015074">
    <property type="term" value="P:DNA integration"/>
    <property type="evidence" value="ECO:0007669"/>
    <property type="project" value="InterPro"/>
</dbReference>
<feature type="region of interest" description="Disordered" evidence="3">
    <location>
        <begin position="1121"/>
        <end position="1157"/>
    </location>
</feature>
<dbReference type="Gene3D" id="1.10.443.10">
    <property type="entry name" value="Intergrase catalytic core"/>
    <property type="match status" value="1"/>
</dbReference>
<feature type="region of interest" description="Disordered" evidence="3">
    <location>
        <begin position="102"/>
        <end position="128"/>
    </location>
</feature>
<feature type="region of interest" description="Disordered" evidence="3">
    <location>
        <begin position="1030"/>
        <end position="1096"/>
    </location>
</feature>
<evidence type="ECO:0000256" key="3">
    <source>
        <dbReference type="SAM" id="MobiDB-lite"/>
    </source>
</evidence>
<dbReference type="EMBL" id="NHTK01000845">
    <property type="protein sequence ID" value="PPR05117.1"/>
    <property type="molecule type" value="Genomic_DNA"/>
</dbReference>
<dbReference type="InterPro" id="IPR043502">
    <property type="entry name" value="DNA/RNA_pol_sf"/>
</dbReference>
<dbReference type="OrthoDB" id="2506773at2759"/>
<keyword evidence="2" id="KW-0233">DNA recombination</keyword>
<reference evidence="4 5" key="1">
    <citation type="journal article" date="2018" name="Evol. Lett.">
        <title>Horizontal gene cluster transfer increased hallucinogenic mushroom diversity.</title>
        <authorList>
            <person name="Reynolds H.T."/>
            <person name="Vijayakumar V."/>
            <person name="Gluck-Thaler E."/>
            <person name="Korotkin H.B."/>
            <person name="Matheny P.B."/>
            <person name="Slot J.C."/>
        </authorList>
    </citation>
    <scope>NUCLEOTIDE SEQUENCE [LARGE SCALE GENOMIC DNA]</scope>
    <source>
        <strain evidence="4 5">2629</strain>
    </source>
</reference>
<dbReference type="InterPro" id="IPR011010">
    <property type="entry name" value="DNA_brk_join_enz"/>
</dbReference>
<dbReference type="SUPFAM" id="SSF47823">
    <property type="entry name" value="lambda integrase-like, N-terminal domain"/>
    <property type="match status" value="1"/>
</dbReference>
<name>A0A409YQ34_9AGAR</name>
<feature type="compositionally biased region" description="Polar residues" evidence="3">
    <location>
        <begin position="1047"/>
        <end position="1059"/>
    </location>
</feature>
<evidence type="ECO:0000256" key="1">
    <source>
        <dbReference type="ARBA" id="ARBA00023125"/>
    </source>
</evidence>
<feature type="compositionally biased region" description="Pro residues" evidence="3">
    <location>
        <begin position="1141"/>
        <end position="1151"/>
    </location>
</feature>
<protein>
    <recommendedName>
        <fullName evidence="6">Reverse transcriptase domain-containing protein</fullName>
    </recommendedName>
</protein>
<feature type="compositionally biased region" description="Polar residues" evidence="3">
    <location>
        <begin position="1070"/>
        <end position="1086"/>
    </location>
</feature>
<organism evidence="4 5">
    <name type="scientific">Panaeolus cyanescens</name>
    <dbReference type="NCBI Taxonomy" id="181874"/>
    <lineage>
        <taxon>Eukaryota</taxon>
        <taxon>Fungi</taxon>
        <taxon>Dikarya</taxon>
        <taxon>Basidiomycota</taxon>
        <taxon>Agaricomycotina</taxon>
        <taxon>Agaricomycetes</taxon>
        <taxon>Agaricomycetidae</taxon>
        <taxon>Agaricales</taxon>
        <taxon>Agaricineae</taxon>
        <taxon>Galeropsidaceae</taxon>
        <taxon>Panaeolus</taxon>
    </lineage>
</organism>
<dbReference type="SUPFAM" id="SSF56672">
    <property type="entry name" value="DNA/RNA polymerases"/>
    <property type="match status" value="1"/>
</dbReference>
<evidence type="ECO:0008006" key="6">
    <source>
        <dbReference type="Google" id="ProtNLM"/>
    </source>
</evidence>
<dbReference type="PANTHER" id="PTHR33050">
    <property type="entry name" value="REVERSE TRANSCRIPTASE DOMAIN-CONTAINING PROTEIN"/>
    <property type="match status" value="1"/>
</dbReference>
<keyword evidence="1" id="KW-0238">DNA-binding</keyword>
<dbReference type="InterPro" id="IPR052055">
    <property type="entry name" value="Hepadnavirus_pol/RT"/>
</dbReference>
<feature type="compositionally biased region" description="Low complexity" evidence="3">
    <location>
        <begin position="1030"/>
        <end position="1041"/>
    </location>
</feature>
<keyword evidence="5" id="KW-1185">Reference proteome</keyword>
<dbReference type="PANTHER" id="PTHR33050:SF7">
    <property type="entry name" value="RIBONUCLEASE H"/>
    <property type="match status" value="1"/>
</dbReference>
<evidence type="ECO:0000313" key="4">
    <source>
        <dbReference type="EMBL" id="PPR05117.1"/>
    </source>
</evidence>